<dbReference type="KEGG" id="mpi:Mpet_1251"/>
<feature type="short sequence motif" description="HXTX 1" evidence="2">
    <location>
        <begin position="41"/>
        <end position="44"/>
    </location>
</feature>
<dbReference type="OrthoDB" id="44091at2157"/>
<comment type="catalytic activity">
    <reaction evidence="2">
        <text>a 3'-end 2',3'-cyclophospho-ribonucleotide-RNA + H2O = a 3'-end 2'-phospho-ribonucleotide-RNA + H(+)</text>
        <dbReference type="Rhea" id="RHEA:11828"/>
        <dbReference type="Rhea" id="RHEA-COMP:10464"/>
        <dbReference type="Rhea" id="RHEA-COMP:17353"/>
        <dbReference type="ChEBI" id="CHEBI:15377"/>
        <dbReference type="ChEBI" id="CHEBI:15378"/>
        <dbReference type="ChEBI" id="CHEBI:83064"/>
        <dbReference type="ChEBI" id="CHEBI:173113"/>
        <dbReference type="EC" id="3.1.4.58"/>
    </reaction>
</comment>
<reference evidence="4 5" key="1">
    <citation type="journal article" date="2010" name="Stand. Genomic Sci.">
        <title>Complete genome sequence of Methanoplanus petrolearius type strain (SEBR 4847).</title>
        <authorList>
            <person name="Brambilla E."/>
            <person name="Djao O.D."/>
            <person name="Daligault H."/>
            <person name="Lapidus A."/>
            <person name="Lucas S."/>
            <person name="Hammon N."/>
            <person name="Nolan M."/>
            <person name="Tice H."/>
            <person name="Cheng J.F."/>
            <person name="Han C."/>
            <person name="Tapia R."/>
            <person name="Goodwin L."/>
            <person name="Pitluck S."/>
            <person name="Liolios K."/>
            <person name="Ivanova N."/>
            <person name="Mavromatis K."/>
            <person name="Mikhailova N."/>
            <person name="Pati A."/>
            <person name="Chen A."/>
            <person name="Palaniappan K."/>
            <person name="Land M."/>
            <person name="Hauser L."/>
            <person name="Chang Y.J."/>
            <person name="Jeffries C.D."/>
            <person name="Rohde M."/>
            <person name="Spring S."/>
            <person name="Sikorski J."/>
            <person name="Goker M."/>
            <person name="Woyke T."/>
            <person name="Bristow J."/>
            <person name="Eisen J.A."/>
            <person name="Markowitz V."/>
            <person name="Hugenholtz P."/>
            <person name="Kyrpides N.C."/>
            <person name="Klenk H.P."/>
        </authorList>
    </citation>
    <scope>NUCLEOTIDE SEQUENCE [LARGE SCALE GENOMIC DNA]</scope>
    <source>
        <strain evidence="5">DSM 11571 / OCM 486 / SEBR 4847</strain>
    </source>
</reference>
<proteinExistence type="inferred from homology"/>
<feature type="active site" description="Proton acceptor" evidence="2">
    <location>
        <position position="124"/>
    </location>
</feature>
<evidence type="ECO:0000259" key="3">
    <source>
        <dbReference type="Pfam" id="PF02834"/>
    </source>
</evidence>
<dbReference type="GO" id="GO:0004113">
    <property type="term" value="F:2',3'-cyclic-nucleotide 3'-phosphodiesterase activity"/>
    <property type="evidence" value="ECO:0007669"/>
    <property type="project" value="InterPro"/>
</dbReference>
<feature type="short sequence motif" description="HXTX 2" evidence="2">
    <location>
        <begin position="124"/>
        <end position="127"/>
    </location>
</feature>
<evidence type="ECO:0000313" key="4">
    <source>
        <dbReference type="EMBL" id="ADN36011.1"/>
    </source>
</evidence>
<dbReference type="GO" id="GO:0016874">
    <property type="term" value="F:ligase activity"/>
    <property type="evidence" value="ECO:0007669"/>
    <property type="project" value="UniProtKB-KW"/>
</dbReference>
<dbReference type="SUPFAM" id="SSF55144">
    <property type="entry name" value="LigT-like"/>
    <property type="match status" value="1"/>
</dbReference>
<accession>E1RDQ8</accession>
<comment type="function">
    <text evidence="2">Hydrolyzes RNA 2',3'-cyclic phosphodiester to an RNA 2'-phosphomonoester.</text>
</comment>
<keyword evidence="4" id="KW-0436">Ligase</keyword>
<evidence type="ECO:0000256" key="1">
    <source>
        <dbReference type="ARBA" id="ARBA00022801"/>
    </source>
</evidence>
<dbReference type="NCBIfam" id="TIGR02258">
    <property type="entry name" value="2_5_ligase"/>
    <property type="match status" value="1"/>
</dbReference>
<dbReference type="Gene3D" id="3.90.1140.10">
    <property type="entry name" value="Cyclic phosphodiesterase"/>
    <property type="match status" value="1"/>
</dbReference>
<dbReference type="HAMAP" id="MF_01940">
    <property type="entry name" value="RNA_CPDase"/>
    <property type="match status" value="1"/>
</dbReference>
<dbReference type="GO" id="GO:0008664">
    <property type="term" value="F:RNA 2',3'-cyclic 3'-phosphodiesterase activity"/>
    <property type="evidence" value="ECO:0007669"/>
    <property type="project" value="UniProtKB-EC"/>
</dbReference>
<gene>
    <name evidence="4" type="ordered locus">Mpet_1251</name>
</gene>
<dbReference type="InterPro" id="IPR014051">
    <property type="entry name" value="Phosphoesterase_HXTX"/>
</dbReference>
<dbReference type="InterPro" id="IPR009097">
    <property type="entry name" value="Cyclic_Pdiesterase"/>
</dbReference>
<keyword evidence="5" id="KW-1185">Reference proteome</keyword>
<dbReference type="HOGENOM" id="CLU_081251_3_4_2"/>
<dbReference type="PANTHER" id="PTHR35561:SF1">
    <property type="entry name" value="RNA 2',3'-CYCLIC PHOSPHODIESTERASE"/>
    <property type="match status" value="1"/>
</dbReference>
<dbReference type="EMBL" id="CP002117">
    <property type="protein sequence ID" value="ADN36011.1"/>
    <property type="molecule type" value="Genomic_DNA"/>
</dbReference>
<organism evidence="4 5">
    <name type="scientific">Methanolacinia petrolearia (strain DSM 11571 / OCM 486 / SEBR 4847)</name>
    <name type="common">Methanoplanus petrolearius</name>
    <dbReference type="NCBI Taxonomy" id="679926"/>
    <lineage>
        <taxon>Archaea</taxon>
        <taxon>Methanobacteriati</taxon>
        <taxon>Methanobacteriota</taxon>
        <taxon>Stenosarchaea group</taxon>
        <taxon>Methanomicrobia</taxon>
        <taxon>Methanomicrobiales</taxon>
        <taxon>Methanomicrobiaceae</taxon>
        <taxon>Methanolacinia</taxon>
    </lineage>
</organism>
<keyword evidence="1 2" id="KW-0378">Hydrolase</keyword>
<dbReference type="GeneID" id="9743717"/>
<dbReference type="RefSeq" id="WP_013329189.1">
    <property type="nucleotide sequence ID" value="NC_014507.1"/>
</dbReference>
<feature type="active site" description="Proton donor" evidence="2">
    <location>
        <position position="41"/>
    </location>
</feature>
<dbReference type="STRING" id="679926.Mpet_1251"/>
<dbReference type="eggNOG" id="arCOG01736">
    <property type="taxonomic scope" value="Archaea"/>
</dbReference>
<name>E1RDQ8_METP4</name>
<dbReference type="EC" id="3.1.4.58" evidence="2"/>
<feature type="domain" description="Phosphoesterase HXTX" evidence="3">
    <location>
        <begin position="8"/>
        <end position="89"/>
    </location>
</feature>
<dbReference type="InterPro" id="IPR004175">
    <property type="entry name" value="RNA_CPDase"/>
</dbReference>
<dbReference type="Pfam" id="PF02834">
    <property type="entry name" value="LigT_PEase"/>
    <property type="match status" value="2"/>
</dbReference>
<evidence type="ECO:0000313" key="5">
    <source>
        <dbReference type="Proteomes" id="UP000006565"/>
    </source>
</evidence>
<comment type="similarity">
    <text evidence="2">Belongs to the 2H phosphoesterase superfamily. ThpR family.</text>
</comment>
<sequence length="179" mass="20382">MVRVFIAVEIPEEFRLCLGEVQNELKFSKAHLNFVDPAIAHITIKFIGEVAPDKVTSIKRALEAMKFSPYEVAFRGVFFNNSSRPRVIWTPGYDGSRSSDLKVHIEDLLEPEGIMREKRKFQPHVTLARIKRFHPSLAESVVSFGDFDFGSFKVGSIVFKSSILKPEGPVYDDLMEVEF</sequence>
<feature type="domain" description="Phosphoesterase HXTX" evidence="3">
    <location>
        <begin position="104"/>
        <end position="171"/>
    </location>
</feature>
<protein>
    <recommendedName>
        <fullName evidence="2">RNA 2',3'-cyclic phosphodiesterase</fullName>
        <shortName evidence="2">RNA 2',3'-CPDase</shortName>
        <ecNumber evidence="2">3.1.4.58</ecNumber>
    </recommendedName>
</protein>
<dbReference type="PANTHER" id="PTHR35561">
    <property type="entry name" value="RNA 2',3'-CYCLIC PHOSPHODIESTERASE"/>
    <property type="match status" value="1"/>
</dbReference>
<evidence type="ECO:0000256" key="2">
    <source>
        <dbReference type="HAMAP-Rule" id="MF_01940"/>
    </source>
</evidence>
<dbReference type="AlphaFoldDB" id="E1RDQ8"/>
<dbReference type="Proteomes" id="UP000006565">
    <property type="component" value="Chromosome"/>
</dbReference>